<dbReference type="Gene3D" id="3.40.50.1820">
    <property type="entry name" value="alpha/beta hydrolase"/>
    <property type="match status" value="1"/>
</dbReference>
<name>A0AAV8DAF2_9POAL</name>
<feature type="domain" description="AB hydrolase-1" evidence="3">
    <location>
        <begin position="151"/>
        <end position="411"/>
    </location>
</feature>
<dbReference type="AlphaFoldDB" id="A0AAV8DAF2"/>
<comment type="caution">
    <text evidence="4">The sequence shown here is derived from an EMBL/GenBank/DDBJ whole genome shotgun (WGS) entry which is preliminary data.</text>
</comment>
<dbReference type="InterPro" id="IPR000073">
    <property type="entry name" value="AB_hydrolase_1"/>
</dbReference>
<dbReference type="FunFam" id="3.40.50.1820:FF:000270">
    <property type="entry name" value="Alpha/beta-Hydrolases superfamily protein"/>
    <property type="match status" value="1"/>
</dbReference>
<keyword evidence="2" id="KW-0812">Transmembrane</keyword>
<accession>A0AAV8DAF2</accession>
<sequence>MINQNCSIGGEVSTSLTHRSKKENRPEKNTHTKRWSTPPKQKNKPLPSSSSSSGINPINTLLSLFVLIFLSLSVYLACLIGFGGMFKRLAAVPLLVLLTGLIFEPIKPQPPKICGTANGPPVTSNRTKLNDGRHVAYVEFGVPREKANNKIIFIHGFDACRYDTLKVSQELLEELSIYLVGFDRPGYGESDPDPKKTVKSIATDIEEMADNLQLGPKFYVIGFSMGGEAVWSVLKYIPHRLAGAALLGPVANYWWSGFPANVTEEAWNVQLPADKWVVWVAHHFPWLTNWWNSQKYFPSSSVITQDVRVFCPNDLQVLHKWGGPARAAYVGQIVQQGNHESLHRDMIVGFGSWDFSPLDLENPFPNNEGSVHLWHGTEDLIVPVHMSRYIAQQHPWITYHELPSAGHMFILGEGMGDTIVRSLLGQD</sequence>
<dbReference type="Pfam" id="PF00561">
    <property type="entry name" value="Abhydrolase_1"/>
    <property type="match status" value="1"/>
</dbReference>
<evidence type="ECO:0000256" key="1">
    <source>
        <dbReference type="SAM" id="MobiDB-lite"/>
    </source>
</evidence>
<feature type="compositionally biased region" description="Polar residues" evidence="1">
    <location>
        <begin position="1"/>
        <end position="17"/>
    </location>
</feature>
<dbReference type="SUPFAM" id="SSF53474">
    <property type="entry name" value="alpha/beta-Hydrolases"/>
    <property type="match status" value="1"/>
</dbReference>
<dbReference type="Proteomes" id="UP001140206">
    <property type="component" value="Chromosome 4"/>
</dbReference>
<evidence type="ECO:0000313" key="4">
    <source>
        <dbReference type="EMBL" id="KAJ4764815.1"/>
    </source>
</evidence>
<dbReference type="PANTHER" id="PTHR45763:SF51">
    <property type="entry name" value="ALPHA_BETA-HYDROLASES SUPERFAMILY PROTEIN"/>
    <property type="match status" value="1"/>
</dbReference>
<keyword evidence="2" id="KW-0472">Membrane</keyword>
<proteinExistence type="predicted"/>
<gene>
    <name evidence="4" type="ORF">LUZ62_075190</name>
</gene>
<feature type="region of interest" description="Disordered" evidence="1">
    <location>
        <begin position="1"/>
        <end position="53"/>
    </location>
</feature>
<organism evidence="4 5">
    <name type="scientific">Rhynchospora pubera</name>
    <dbReference type="NCBI Taxonomy" id="906938"/>
    <lineage>
        <taxon>Eukaryota</taxon>
        <taxon>Viridiplantae</taxon>
        <taxon>Streptophyta</taxon>
        <taxon>Embryophyta</taxon>
        <taxon>Tracheophyta</taxon>
        <taxon>Spermatophyta</taxon>
        <taxon>Magnoliopsida</taxon>
        <taxon>Liliopsida</taxon>
        <taxon>Poales</taxon>
        <taxon>Cyperaceae</taxon>
        <taxon>Cyperoideae</taxon>
        <taxon>Rhynchosporeae</taxon>
        <taxon>Rhynchospora</taxon>
    </lineage>
</organism>
<dbReference type="PANTHER" id="PTHR45763">
    <property type="entry name" value="HYDROLASE, ALPHA/BETA FOLD FAMILY PROTEIN, EXPRESSED-RELATED"/>
    <property type="match status" value="1"/>
</dbReference>
<keyword evidence="2" id="KW-1133">Transmembrane helix</keyword>
<evidence type="ECO:0000256" key="2">
    <source>
        <dbReference type="SAM" id="Phobius"/>
    </source>
</evidence>
<keyword evidence="5" id="KW-1185">Reference proteome</keyword>
<feature type="transmembrane region" description="Helical" evidence="2">
    <location>
        <begin position="61"/>
        <end position="82"/>
    </location>
</feature>
<reference evidence="4" key="1">
    <citation type="submission" date="2022-08" db="EMBL/GenBank/DDBJ databases">
        <authorList>
            <person name="Marques A."/>
        </authorList>
    </citation>
    <scope>NUCLEOTIDE SEQUENCE</scope>
    <source>
        <strain evidence="4">RhyPub2mFocal</strain>
        <tissue evidence="4">Leaves</tissue>
    </source>
</reference>
<protein>
    <submittedName>
        <fullName evidence="4">Alpha/beta-Hydrolases superfamily protein</fullName>
    </submittedName>
</protein>
<dbReference type="InterPro" id="IPR029058">
    <property type="entry name" value="AB_hydrolase_fold"/>
</dbReference>
<evidence type="ECO:0000259" key="3">
    <source>
        <dbReference type="Pfam" id="PF00561"/>
    </source>
</evidence>
<evidence type="ECO:0000313" key="5">
    <source>
        <dbReference type="Proteomes" id="UP001140206"/>
    </source>
</evidence>
<dbReference type="EMBL" id="JAMFTS010000004">
    <property type="protein sequence ID" value="KAJ4764815.1"/>
    <property type="molecule type" value="Genomic_DNA"/>
</dbReference>